<sequence length="111" mass="12583">MAVTYDDSDRRILPNARLISSADVSGTMRIWATRNDLLLKDEFMVLSGKIYDLQWSPCGMRIVASCNDFDYLKQRLFFTLCDIHGDGGIGSGRLFHSSSYDLHFVSHSQSK</sequence>
<dbReference type="PANTHER" id="PTHR19856">
    <property type="entry name" value="WD-REPEATCONTAINING PROTEIN WDR1"/>
    <property type="match status" value="1"/>
</dbReference>
<protein>
    <submittedName>
        <fullName evidence="3">Guanine nucleotide-binding protein, beta subunit</fullName>
    </submittedName>
</protein>
<dbReference type="Gene3D" id="2.130.10.10">
    <property type="entry name" value="YVTN repeat-like/Quinoprotein amine dehydrogenase"/>
    <property type="match status" value="1"/>
</dbReference>
<comment type="caution">
    <text evidence="3">The sequence shown here is derived from an EMBL/GenBank/DDBJ whole genome shotgun (WGS) entry which is preliminary data.</text>
</comment>
<dbReference type="InParanoid" id="A0A2P5FSR7"/>
<reference evidence="4" key="1">
    <citation type="submission" date="2016-06" db="EMBL/GenBank/DDBJ databases">
        <title>Parallel loss of symbiosis genes in relatives of nitrogen-fixing non-legume Parasponia.</title>
        <authorList>
            <person name="Van Velzen R."/>
            <person name="Holmer R."/>
            <person name="Bu F."/>
            <person name="Rutten L."/>
            <person name="Van Zeijl A."/>
            <person name="Liu W."/>
            <person name="Santuari L."/>
            <person name="Cao Q."/>
            <person name="Sharma T."/>
            <person name="Shen D."/>
            <person name="Roswanjaya Y."/>
            <person name="Wardhani T."/>
            <person name="Kalhor M.S."/>
            <person name="Jansen J."/>
            <person name="Van den Hoogen J."/>
            <person name="Gungor B."/>
            <person name="Hartog M."/>
            <person name="Hontelez J."/>
            <person name="Verver J."/>
            <person name="Yang W.-C."/>
            <person name="Schijlen E."/>
            <person name="Repin R."/>
            <person name="Schilthuizen M."/>
            <person name="Schranz E."/>
            <person name="Heidstra R."/>
            <person name="Miyata K."/>
            <person name="Fedorova E."/>
            <person name="Kohlen W."/>
            <person name="Bisseling T."/>
            <person name="Smit S."/>
            <person name="Geurts R."/>
        </authorList>
    </citation>
    <scope>NUCLEOTIDE SEQUENCE [LARGE SCALE GENOMIC DNA]</scope>
    <source>
        <strain evidence="4">cv. RG33-2</strain>
    </source>
</reference>
<dbReference type="EMBL" id="JXTC01000011">
    <property type="protein sequence ID" value="POO00821.1"/>
    <property type="molecule type" value="Genomic_DNA"/>
</dbReference>
<keyword evidence="4" id="KW-1185">Reference proteome</keyword>
<dbReference type="OrthoDB" id="2306at2759"/>
<dbReference type="GO" id="GO:0030042">
    <property type="term" value="P:actin filament depolymerization"/>
    <property type="evidence" value="ECO:0007669"/>
    <property type="project" value="TreeGrafter"/>
</dbReference>
<dbReference type="GO" id="GO:0030864">
    <property type="term" value="C:cortical actin cytoskeleton"/>
    <property type="evidence" value="ECO:0007669"/>
    <property type="project" value="TreeGrafter"/>
</dbReference>
<evidence type="ECO:0000256" key="1">
    <source>
        <dbReference type="ARBA" id="ARBA00022574"/>
    </source>
</evidence>
<dbReference type="Proteomes" id="UP000237000">
    <property type="component" value="Unassembled WGS sequence"/>
</dbReference>
<name>A0A2P5FSR7_TREOI</name>
<dbReference type="PANTHER" id="PTHR19856:SF0">
    <property type="entry name" value="WD REPEAT-CONTAINING PROTEIN 1"/>
    <property type="match status" value="1"/>
</dbReference>
<dbReference type="AlphaFoldDB" id="A0A2P5FSR7"/>
<keyword evidence="2" id="KW-0677">Repeat</keyword>
<evidence type="ECO:0000313" key="4">
    <source>
        <dbReference type="Proteomes" id="UP000237000"/>
    </source>
</evidence>
<dbReference type="SUPFAM" id="SSF50978">
    <property type="entry name" value="WD40 repeat-like"/>
    <property type="match status" value="1"/>
</dbReference>
<gene>
    <name evidence="3" type="ORF">TorRG33x02_034520</name>
</gene>
<dbReference type="InterPro" id="IPR015943">
    <property type="entry name" value="WD40/YVTN_repeat-like_dom_sf"/>
</dbReference>
<keyword evidence="1" id="KW-0853">WD repeat</keyword>
<accession>A0A2P5FSR7</accession>
<organism evidence="3 4">
    <name type="scientific">Trema orientale</name>
    <name type="common">Charcoal tree</name>
    <name type="synonym">Celtis orientalis</name>
    <dbReference type="NCBI Taxonomy" id="63057"/>
    <lineage>
        <taxon>Eukaryota</taxon>
        <taxon>Viridiplantae</taxon>
        <taxon>Streptophyta</taxon>
        <taxon>Embryophyta</taxon>
        <taxon>Tracheophyta</taxon>
        <taxon>Spermatophyta</taxon>
        <taxon>Magnoliopsida</taxon>
        <taxon>eudicotyledons</taxon>
        <taxon>Gunneridae</taxon>
        <taxon>Pentapetalae</taxon>
        <taxon>rosids</taxon>
        <taxon>fabids</taxon>
        <taxon>Rosales</taxon>
        <taxon>Cannabaceae</taxon>
        <taxon>Trema</taxon>
    </lineage>
</organism>
<evidence type="ECO:0000256" key="2">
    <source>
        <dbReference type="ARBA" id="ARBA00022737"/>
    </source>
</evidence>
<dbReference type="InterPro" id="IPR036322">
    <property type="entry name" value="WD40_repeat_dom_sf"/>
</dbReference>
<proteinExistence type="predicted"/>
<dbReference type="STRING" id="63057.A0A2P5FSR7"/>
<evidence type="ECO:0000313" key="3">
    <source>
        <dbReference type="EMBL" id="POO00821.1"/>
    </source>
</evidence>
<dbReference type="GO" id="GO:0051015">
    <property type="term" value="F:actin filament binding"/>
    <property type="evidence" value="ECO:0007669"/>
    <property type="project" value="TreeGrafter"/>
</dbReference>